<comment type="caution">
    <text evidence="4">The sequence shown here is derived from an EMBL/GenBank/DDBJ whole genome shotgun (WGS) entry which is preliminary data.</text>
</comment>
<gene>
    <name evidence="4" type="ORF">ET996_03915</name>
</gene>
<dbReference type="InterPro" id="IPR016181">
    <property type="entry name" value="Acyl_CoA_acyltransferase"/>
</dbReference>
<dbReference type="PROSITE" id="PS51186">
    <property type="entry name" value="GNAT"/>
    <property type="match status" value="1"/>
</dbReference>
<organism evidence="4 5">
    <name type="scientific">Propioniciclava tarda</name>
    <dbReference type="NCBI Taxonomy" id="433330"/>
    <lineage>
        <taxon>Bacteria</taxon>
        <taxon>Bacillati</taxon>
        <taxon>Actinomycetota</taxon>
        <taxon>Actinomycetes</taxon>
        <taxon>Propionibacteriales</taxon>
        <taxon>Propionibacteriaceae</taxon>
        <taxon>Propioniciclava</taxon>
    </lineage>
</organism>
<dbReference type="InterPro" id="IPR000182">
    <property type="entry name" value="GNAT_dom"/>
</dbReference>
<keyword evidence="5" id="KW-1185">Reference proteome</keyword>
<dbReference type="EMBL" id="SDMR01000003">
    <property type="protein sequence ID" value="TBT95607.1"/>
    <property type="molecule type" value="Genomic_DNA"/>
</dbReference>
<dbReference type="Pfam" id="PF00583">
    <property type="entry name" value="Acetyltransf_1"/>
    <property type="match status" value="1"/>
</dbReference>
<evidence type="ECO:0000259" key="3">
    <source>
        <dbReference type="PROSITE" id="PS51186"/>
    </source>
</evidence>
<reference evidence="4 5" key="1">
    <citation type="submission" date="2019-01" db="EMBL/GenBank/DDBJ databases">
        <title>Lactibacter flavus gen. nov., sp. nov., a novel bacterium of the family Propionibacteriaceae isolated from raw milk and dairy products.</title>
        <authorList>
            <person name="Huptas C."/>
            <person name="Wenning M."/>
            <person name="Breitenwieser F."/>
            <person name="Doll E."/>
            <person name="Von Neubeck M."/>
            <person name="Busse H.-J."/>
            <person name="Scherer S."/>
        </authorList>
    </citation>
    <scope>NUCLEOTIDE SEQUENCE [LARGE SCALE GENOMIC DNA]</scope>
    <source>
        <strain evidence="5">DSM 22130 / JCM 15804 / WR061</strain>
    </source>
</reference>
<feature type="domain" description="N-acetyltransferase" evidence="3">
    <location>
        <begin position="3"/>
        <end position="167"/>
    </location>
</feature>
<dbReference type="Proteomes" id="UP000291933">
    <property type="component" value="Unassembled WGS sequence"/>
</dbReference>
<evidence type="ECO:0000256" key="1">
    <source>
        <dbReference type="ARBA" id="ARBA00022679"/>
    </source>
</evidence>
<protein>
    <submittedName>
        <fullName evidence="4">N-acetyltransferase family protein</fullName>
    </submittedName>
</protein>
<dbReference type="RefSeq" id="WP_131171259.1">
    <property type="nucleotide sequence ID" value="NZ_FXTL01000003.1"/>
</dbReference>
<evidence type="ECO:0000313" key="4">
    <source>
        <dbReference type="EMBL" id="TBT95607.1"/>
    </source>
</evidence>
<name>A0A4Q9KM34_PROTD</name>
<dbReference type="PANTHER" id="PTHR43072">
    <property type="entry name" value="N-ACETYLTRANSFERASE"/>
    <property type="match status" value="1"/>
</dbReference>
<dbReference type="SUPFAM" id="SSF55729">
    <property type="entry name" value="Acyl-CoA N-acyltransferases (Nat)"/>
    <property type="match status" value="1"/>
</dbReference>
<evidence type="ECO:0000313" key="5">
    <source>
        <dbReference type="Proteomes" id="UP000291933"/>
    </source>
</evidence>
<dbReference type="Gene3D" id="3.40.630.30">
    <property type="match status" value="1"/>
</dbReference>
<dbReference type="GO" id="GO:0016747">
    <property type="term" value="F:acyltransferase activity, transferring groups other than amino-acyl groups"/>
    <property type="evidence" value="ECO:0007669"/>
    <property type="project" value="InterPro"/>
</dbReference>
<accession>A0A4Q9KM34</accession>
<proteinExistence type="predicted"/>
<keyword evidence="2" id="KW-0012">Acyltransferase</keyword>
<keyword evidence="1 4" id="KW-0808">Transferase</keyword>
<evidence type="ECO:0000256" key="2">
    <source>
        <dbReference type="ARBA" id="ARBA00023315"/>
    </source>
</evidence>
<dbReference type="OrthoDB" id="3173333at2"/>
<dbReference type="PANTHER" id="PTHR43072:SF23">
    <property type="entry name" value="UPF0039 PROTEIN C11D3.02C"/>
    <property type="match status" value="1"/>
</dbReference>
<dbReference type="AlphaFoldDB" id="A0A4Q9KM34"/>
<dbReference type="CDD" id="cd04301">
    <property type="entry name" value="NAT_SF"/>
    <property type="match status" value="1"/>
</dbReference>
<sequence>MSVVIRRATRNDVPAILAIYNDAVATTTATWDHGPVTLDDRLARFDAAQANGWALLVAEQAGRVVGWGAWAPFRAKAGWSKTMEHSVYLAPDARGAGMGRLIMEALIDAARAYGVHVLIGVLDASNEASVRLHERLGFVEVARMPQAGFKFGRWLDATFVQMILDADAPPA</sequence>